<feature type="domain" description="S1 motif" evidence="5">
    <location>
        <begin position="641"/>
        <end position="722"/>
    </location>
</feature>
<dbReference type="GO" id="GO:0003723">
    <property type="term" value="F:RNA binding"/>
    <property type="evidence" value="ECO:0007669"/>
    <property type="project" value="InterPro"/>
</dbReference>
<organism evidence="6 7">
    <name type="scientific">Pseudocalidococcus azoricus BACA0444</name>
    <dbReference type="NCBI Taxonomy" id="2918990"/>
    <lineage>
        <taxon>Bacteria</taxon>
        <taxon>Bacillati</taxon>
        <taxon>Cyanobacteriota</taxon>
        <taxon>Cyanophyceae</taxon>
        <taxon>Acaryochloridales</taxon>
        <taxon>Thermosynechococcaceae</taxon>
        <taxon>Pseudocalidococcus</taxon>
        <taxon>Pseudocalidococcus azoricus</taxon>
    </lineage>
</organism>
<name>A0AAE4JXY3_9CYAN</name>
<dbReference type="PANTHER" id="PTHR23355:SF9">
    <property type="entry name" value="DIS3-LIKE EXONUCLEASE 2"/>
    <property type="match status" value="1"/>
</dbReference>
<dbReference type="Proteomes" id="UP001268256">
    <property type="component" value="Unassembled WGS sequence"/>
</dbReference>
<dbReference type="SMART" id="SM00955">
    <property type="entry name" value="RNB"/>
    <property type="match status" value="1"/>
</dbReference>
<sequence>MELSIASLLANFSDDKLVAPKALEKKLGCEDEYSLQRLQIALDALEKIGILVKERGKYRRVVETGVIEGRLRCSSKGFCFAIQEDGAGEDIFVREHQLSTAWNGDRVLVKVTREGRRKKSPEGEVKLILERNNPSVMARIRQTEAGLRGVPLDDRLLFEIELIPSEMAPDLNDLVDQLVHVEIIRYPLGGYLPLGQVVRLLGPDAQSANVVDLVCCKHDLTRPFPPALQAPSELLLARPDPELTRQDLRDLETIVIAAPRQELEVAFSLVPIGSQTWQLGVHFADIASQVPLNSPLDREAQRRGLAVSAVGLTIPLYPPQLEVLRLTPGVDRLAFSVILTLDVSGDVQAYEVQPTLIQVKHQITPEEAQTLSEKKANKGLSPILANLTQLTQALRTKRRARGSVDLTLSRQLPHLYPDEGVLGAMITEPGLARSEIMVLVNQLLGTHLQGLGLPAIYRVQLSPELYAIQDFLKLTRNLGLPLELTIPDGVNASDYQRFGTQLLSADLAPVLVESLLDTLKSPTNQLVPGPHFSLGLLNGYAQFSAPLQRYGDGFNQRVWYALFSQGRDRRSARTKETVNLRHSSCLGQVNWNVLPAETQRDLETHASEIMAQLQEREKTTFQALKDLQGLERVRQVQACIGEVRPGIITGVQSYGFFVELIEFSVEGLVHVSSLKDDWYEYRSQAQTLTGRRNRLRYRLGDRVEVQIKSVDSYRQQVDLVVISGGDQATEAELQTPSEPPEPLEENLEPDEFGEDDF</sequence>
<dbReference type="GO" id="GO:0006402">
    <property type="term" value="P:mRNA catabolic process"/>
    <property type="evidence" value="ECO:0007669"/>
    <property type="project" value="TreeGrafter"/>
</dbReference>
<dbReference type="Pfam" id="PF08206">
    <property type="entry name" value="OB_RNB"/>
    <property type="match status" value="1"/>
</dbReference>
<dbReference type="InterPro" id="IPR011129">
    <property type="entry name" value="CSD"/>
</dbReference>
<dbReference type="SMART" id="SM00316">
    <property type="entry name" value="S1"/>
    <property type="match status" value="1"/>
</dbReference>
<gene>
    <name evidence="6" type="ORF">RIF25_06135</name>
</gene>
<feature type="region of interest" description="Disordered" evidence="4">
    <location>
        <begin position="729"/>
        <end position="757"/>
    </location>
</feature>
<dbReference type="InterPro" id="IPR003029">
    <property type="entry name" value="S1_domain"/>
</dbReference>
<dbReference type="RefSeq" id="WP_322877663.1">
    <property type="nucleotide sequence ID" value="NZ_JAVMIP010000004.1"/>
</dbReference>
<keyword evidence="2" id="KW-0378">Hydrolase</keyword>
<dbReference type="SUPFAM" id="SSF50249">
    <property type="entry name" value="Nucleic acid-binding proteins"/>
    <property type="match status" value="3"/>
</dbReference>
<dbReference type="PANTHER" id="PTHR23355">
    <property type="entry name" value="RIBONUCLEASE"/>
    <property type="match status" value="1"/>
</dbReference>
<evidence type="ECO:0000256" key="3">
    <source>
        <dbReference type="ARBA" id="ARBA00022839"/>
    </source>
</evidence>
<evidence type="ECO:0000256" key="1">
    <source>
        <dbReference type="ARBA" id="ARBA00022722"/>
    </source>
</evidence>
<dbReference type="CDD" id="cd04471">
    <property type="entry name" value="S1_RNase_R"/>
    <property type="match status" value="1"/>
</dbReference>
<keyword evidence="3" id="KW-0269">Exonuclease</keyword>
<dbReference type="GO" id="GO:0005829">
    <property type="term" value="C:cytosol"/>
    <property type="evidence" value="ECO:0007669"/>
    <property type="project" value="TreeGrafter"/>
</dbReference>
<keyword evidence="7" id="KW-1185">Reference proteome</keyword>
<proteinExistence type="predicted"/>
<reference evidence="7" key="1">
    <citation type="submission" date="2023-07" db="EMBL/GenBank/DDBJ databases">
        <authorList>
            <person name="Luz R."/>
            <person name="Cordeiro R."/>
            <person name="Fonseca A."/>
            <person name="Goncalves V."/>
        </authorList>
    </citation>
    <scope>NUCLEOTIDE SEQUENCE [LARGE SCALE GENOMIC DNA]</scope>
    <source>
        <strain evidence="7">BACA0444</strain>
    </source>
</reference>
<keyword evidence="1" id="KW-0540">Nuclease</keyword>
<evidence type="ECO:0000256" key="4">
    <source>
        <dbReference type="SAM" id="MobiDB-lite"/>
    </source>
</evidence>
<protein>
    <submittedName>
        <fullName evidence="6">Ribonuclease R</fullName>
    </submittedName>
</protein>
<dbReference type="GO" id="GO:0004527">
    <property type="term" value="F:exonuclease activity"/>
    <property type="evidence" value="ECO:0007669"/>
    <property type="project" value="UniProtKB-KW"/>
</dbReference>
<dbReference type="InterPro" id="IPR001900">
    <property type="entry name" value="RNase_II/R"/>
</dbReference>
<feature type="compositionally biased region" description="Acidic residues" evidence="4">
    <location>
        <begin position="741"/>
        <end position="757"/>
    </location>
</feature>
<dbReference type="InterPro" id="IPR050180">
    <property type="entry name" value="RNR_Ribonuclease"/>
</dbReference>
<dbReference type="PROSITE" id="PS50126">
    <property type="entry name" value="S1"/>
    <property type="match status" value="1"/>
</dbReference>
<dbReference type="InterPro" id="IPR013223">
    <property type="entry name" value="RNase_B_OB_dom"/>
</dbReference>
<evidence type="ECO:0000259" key="5">
    <source>
        <dbReference type="PROSITE" id="PS50126"/>
    </source>
</evidence>
<accession>A0AAE4JXY3</accession>
<dbReference type="EMBL" id="JAVMIP010000004">
    <property type="protein sequence ID" value="MDS3860384.1"/>
    <property type="molecule type" value="Genomic_DNA"/>
</dbReference>
<evidence type="ECO:0000256" key="2">
    <source>
        <dbReference type="ARBA" id="ARBA00022801"/>
    </source>
</evidence>
<dbReference type="SMART" id="SM00357">
    <property type="entry name" value="CSP"/>
    <property type="match status" value="1"/>
</dbReference>
<evidence type="ECO:0000313" key="6">
    <source>
        <dbReference type="EMBL" id="MDS3860384.1"/>
    </source>
</evidence>
<dbReference type="GO" id="GO:0004540">
    <property type="term" value="F:RNA nuclease activity"/>
    <property type="evidence" value="ECO:0007669"/>
    <property type="project" value="InterPro"/>
</dbReference>
<evidence type="ECO:0000313" key="7">
    <source>
        <dbReference type="Proteomes" id="UP001268256"/>
    </source>
</evidence>
<dbReference type="Gene3D" id="2.40.50.140">
    <property type="entry name" value="Nucleic acid-binding proteins"/>
    <property type="match status" value="2"/>
</dbReference>
<comment type="caution">
    <text evidence="6">The sequence shown here is derived from an EMBL/GenBank/DDBJ whole genome shotgun (WGS) entry which is preliminary data.</text>
</comment>
<dbReference type="Pfam" id="PF00773">
    <property type="entry name" value="RNB"/>
    <property type="match status" value="1"/>
</dbReference>
<dbReference type="Pfam" id="PF00575">
    <property type="entry name" value="S1"/>
    <property type="match status" value="1"/>
</dbReference>
<dbReference type="AlphaFoldDB" id="A0AAE4JXY3"/>
<dbReference type="InterPro" id="IPR012340">
    <property type="entry name" value="NA-bd_OB-fold"/>
</dbReference>